<proteinExistence type="inferred from homology"/>
<keyword evidence="4 6" id="KW-0378">Hydrolase</keyword>
<dbReference type="PROSITE" id="PS51318">
    <property type="entry name" value="TAT"/>
    <property type="match status" value="1"/>
</dbReference>
<dbReference type="InterPro" id="IPR045155">
    <property type="entry name" value="Beta-lactam_cat"/>
</dbReference>
<dbReference type="EC" id="3.5.2.6" evidence="2 6"/>
<dbReference type="GO" id="GO:0008800">
    <property type="term" value="F:beta-lactamase activity"/>
    <property type="evidence" value="ECO:0007669"/>
    <property type="project" value="UniProtKB-UniRule"/>
</dbReference>
<dbReference type="PRINTS" id="PR00118">
    <property type="entry name" value="BLACTAMASEA"/>
</dbReference>
<feature type="domain" description="Beta-lactamase class A catalytic" evidence="7">
    <location>
        <begin position="84"/>
        <end position="286"/>
    </location>
</feature>
<keyword evidence="5 6" id="KW-0046">Antibiotic resistance</keyword>
<evidence type="ECO:0000259" key="7">
    <source>
        <dbReference type="Pfam" id="PF13354"/>
    </source>
</evidence>
<dbReference type="InterPro" id="IPR006311">
    <property type="entry name" value="TAT_signal"/>
</dbReference>
<evidence type="ECO:0000256" key="1">
    <source>
        <dbReference type="ARBA" id="ARBA00009009"/>
    </source>
</evidence>
<sequence length="313" mass="33679">MTRNPLGPTSEIKYRGGVTARRTLLKTMTLLPLAGCAATPATPTTTASPTTTTSAAPVRHDALVELEKKYDARLGVYAAGVGTIEHRADERFAFCSTFKGLAAAAVLHRNPMTHLDKVVTYTEADLMKSSAITKRHVQTGMKLRDLCDAAVRFSDGTAGNLLLRELGGPAELTKYLRELGDDVTRMDRIEPAITEATPGDPRDTATPRSLGTDYQRLVLGNTLDQEKRGFLTDLLERSVTGAKRIRAGVPQGSRVASKTGTGDYGTANDIAVVWQPSREPILIAIMSSRSTADARYDEALIAEAAAYVTKTLT</sequence>
<dbReference type="AlphaFoldDB" id="A0A316I4L2"/>
<dbReference type="NCBIfam" id="NF033103">
    <property type="entry name" value="bla_class_A"/>
    <property type="match status" value="1"/>
</dbReference>
<name>A0A316I4L2_9PSEU</name>
<protein>
    <recommendedName>
        <fullName evidence="3 6">Beta-lactamase</fullName>
        <ecNumber evidence="2 6">3.5.2.6</ecNumber>
    </recommendedName>
</protein>
<dbReference type="InterPro" id="IPR023650">
    <property type="entry name" value="Beta-lactam_class-A_AS"/>
</dbReference>
<dbReference type="SUPFAM" id="SSF56601">
    <property type="entry name" value="beta-lactamase/transpeptidase-like"/>
    <property type="match status" value="1"/>
</dbReference>
<comment type="similarity">
    <text evidence="1 6">Belongs to the class-A beta-lactamase family.</text>
</comment>
<comment type="caution">
    <text evidence="8">The sequence shown here is derived from an EMBL/GenBank/DDBJ whole genome shotgun (WGS) entry which is preliminary data.</text>
</comment>
<evidence type="ECO:0000313" key="9">
    <source>
        <dbReference type="Proteomes" id="UP000246005"/>
    </source>
</evidence>
<dbReference type="InterPro" id="IPR012338">
    <property type="entry name" value="Beta-lactam/transpept-like"/>
</dbReference>
<comment type="catalytic activity">
    <reaction evidence="6">
        <text>a beta-lactam + H2O = a substituted beta-amino acid</text>
        <dbReference type="Rhea" id="RHEA:20401"/>
        <dbReference type="ChEBI" id="CHEBI:15377"/>
        <dbReference type="ChEBI" id="CHEBI:35627"/>
        <dbReference type="ChEBI" id="CHEBI:140347"/>
        <dbReference type="EC" id="3.5.2.6"/>
    </reaction>
</comment>
<accession>A0A316I4L2</accession>
<evidence type="ECO:0000256" key="5">
    <source>
        <dbReference type="ARBA" id="ARBA00023251"/>
    </source>
</evidence>
<dbReference type="Gene3D" id="3.40.710.10">
    <property type="entry name" value="DD-peptidase/beta-lactamase superfamily"/>
    <property type="match status" value="1"/>
</dbReference>
<evidence type="ECO:0000256" key="3">
    <source>
        <dbReference type="ARBA" id="ARBA00018879"/>
    </source>
</evidence>
<evidence type="ECO:0000256" key="2">
    <source>
        <dbReference type="ARBA" id="ARBA00012865"/>
    </source>
</evidence>
<reference evidence="8 9" key="1">
    <citation type="submission" date="2018-05" db="EMBL/GenBank/DDBJ databases">
        <title>Genomic Encyclopedia of Type Strains, Phase IV (KMG-IV): sequencing the most valuable type-strain genomes for metagenomic binning, comparative biology and taxonomic classification.</title>
        <authorList>
            <person name="Goeker M."/>
        </authorList>
    </citation>
    <scope>NUCLEOTIDE SEQUENCE [LARGE SCALE GENOMIC DNA]</scope>
    <source>
        <strain evidence="8 9">DSM 45480</strain>
    </source>
</reference>
<evidence type="ECO:0000313" key="8">
    <source>
        <dbReference type="EMBL" id="PWK88165.1"/>
    </source>
</evidence>
<evidence type="ECO:0000256" key="4">
    <source>
        <dbReference type="ARBA" id="ARBA00022801"/>
    </source>
</evidence>
<dbReference type="InterPro" id="IPR000871">
    <property type="entry name" value="Beta-lactam_class-A"/>
</dbReference>
<dbReference type="EMBL" id="QGHB01000003">
    <property type="protein sequence ID" value="PWK88165.1"/>
    <property type="molecule type" value="Genomic_DNA"/>
</dbReference>
<organism evidence="8 9">
    <name type="scientific">Lentzea atacamensis</name>
    <dbReference type="NCBI Taxonomy" id="531938"/>
    <lineage>
        <taxon>Bacteria</taxon>
        <taxon>Bacillati</taxon>
        <taxon>Actinomycetota</taxon>
        <taxon>Actinomycetes</taxon>
        <taxon>Pseudonocardiales</taxon>
        <taxon>Pseudonocardiaceae</taxon>
        <taxon>Lentzea</taxon>
    </lineage>
</organism>
<dbReference type="PROSITE" id="PS00146">
    <property type="entry name" value="BETA_LACTAMASE_A"/>
    <property type="match status" value="1"/>
</dbReference>
<dbReference type="GO" id="GO:0046677">
    <property type="term" value="P:response to antibiotic"/>
    <property type="evidence" value="ECO:0007669"/>
    <property type="project" value="UniProtKB-UniRule"/>
</dbReference>
<dbReference type="Pfam" id="PF13354">
    <property type="entry name" value="Beta-lactamase2"/>
    <property type="match status" value="1"/>
</dbReference>
<dbReference type="PANTHER" id="PTHR35333">
    <property type="entry name" value="BETA-LACTAMASE"/>
    <property type="match status" value="1"/>
</dbReference>
<dbReference type="Proteomes" id="UP000246005">
    <property type="component" value="Unassembled WGS sequence"/>
</dbReference>
<dbReference type="GO" id="GO:0030655">
    <property type="term" value="P:beta-lactam antibiotic catabolic process"/>
    <property type="evidence" value="ECO:0007669"/>
    <property type="project" value="InterPro"/>
</dbReference>
<dbReference type="PANTHER" id="PTHR35333:SF3">
    <property type="entry name" value="BETA-LACTAMASE-TYPE TRANSPEPTIDASE FOLD CONTAINING PROTEIN"/>
    <property type="match status" value="1"/>
</dbReference>
<evidence type="ECO:0000256" key="6">
    <source>
        <dbReference type="RuleBase" id="RU361140"/>
    </source>
</evidence>
<gene>
    <name evidence="8" type="ORF">C8D88_103361</name>
</gene>